<evidence type="ECO:0000313" key="2">
    <source>
        <dbReference type="EMBL" id="KAK4511737.1"/>
    </source>
</evidence>
<organism evidence="2 3">
    <name type="scientific">Mucor velutinosus</name>
    <dbReference type="NCBI Taxonomy" id="708070"/>
    <lineage>
        <taxon>Eukaryota</taxon>
        <taxon>Fungi</taxon>
        <taxon>Fungi incertae sedis</taxon>
        <taxon>Mucoromycota</taxon>
        <taxon>Mucoromycotina</taxon>
        <taxon>Mucoromycetes</taxon>
        <taxon>Mucorales</taxon>
        <taxon>Mucorineae</taxon>
        <taxon>Mucoraceae</taxon>
        <taxon>Mucor</taxon>
    </lineage>
</organism>
<dbReference type="Proteomes" id="UP001304243">
    <property type="component" value="Unassembled WGS sequence"/>
</dbReference>
<reference evidence="2 3" key="1">
    <citation type="submission" date="2022-11" db="EMBL/GenBank/DDBJ databases">
        <title>Mucor velutinosus strain NIH1002 WGS.</title>
        <authorList>
            <person name="Subramanian P."/>
            <person name="Mullikin J.C."/>
            <person name="Segre J.A."/>
            <person name="Zelazny A.M."/>
        </authorList>
    </citation>
    <scope>NUCLEOTIDE SEQUENCE [LARGE SCALE GENOMIC DNA]</scope>
    <source>
        <strain evidence="2 3">NIH1002</strain>
    </source>
</reference>
<protein>
    <submittedName>
        <fullName evidence="2">Uncharacterized protein</fullName>
    </submittedName>
</protein>
<proteinExistence type="predicted"/>
<feature type="region of interest" description="Disordered" evidence="1">
    <location>
        <begin position="63"/>
        <end position="98"/>
    </location>
</feature>
<dbReference type="EMBL" id="JASEJX010000028">
    <property type="protein sequence ID" value="KAK4511737.1"/>
    <property type="molecule type" value="Genomic_DNA"/>
</dbReference>
<comment type="caution">
    <text evidence="2">The sequence shown here is derived from an EMBL/GenBank/DDBJ whole genome shotgun (WGS) entry which is preliminary data.</text>
</comment>
<evidence type="ECO:0000256" key="1">
    <source>
        <dbReference type="SAM" id="MobiDB-lite"/>
    </source>
</evidence>
<dbReference type="GeneID" id="89950967"/>
<dbReference type="RefSeq" id="XP_064678403.1">
    <property type="nucleotide sequence ID" value="XM_064826543.1"/>
</dbReference>
<accession>A0AAN7D731</accession>
<dbReference type="AlphaFoldDB" id="A0AAN7D731"/>
<sequence length="343" mass="37450">MWSKGSTKETPLSSDGDLNGDVLIGDDFSGGVYISDIPIGDTHIGNILRGDASIVGTLSGDDAVNNPGGDTSGVLDADDDDAGATANDRGQTTTFEPLPESYKMRAEDVDLGSGQFLRRKITLKDKKTTEEGNKVQEIEQQLSKSSVLRAKEAEDVMSNPAAHKSNGQALRAFYHSKKQSTLSNKVERIDRRFRSRFASRERFFCASVRSQTLLAMLIGDRGLCIGSRLKGHMKYSGKWKPLLHSSVATVHTTDEHKTSQTCMYCFGPNFYHTQTTKAKDGKTKTRSIRDAFMCLNPACISVLNHRAIQGRDKTSVLAIAVSGLSTLLFKQPLSVSNPKPQSI</sequence>
<keyword evidence="3" id="KW-1185">Reference proteome</keyword>
<name>A0AAN7D731_9FUNG</name>
<gene>
    <name evidence="2" type="ORF">ATC70_007281</name>
</gene>
<evidence type="ECO:0000313" key="3">
    <source>
        <dbReference type="Proteomes" id="UP001304243"/>
    </source>
</evidence>